<keyword evidence="2" id="KW-1185">Reference proteome</keyword>
<proteinExistence type="predicted"/>
<dbReference type="AlphaFoldDB" id="A0A0R2JBU3"/>
<name>A0A0R2JBU3_9LACO</name>
<evidence type="ECO:0008006" key="3">
    <source>
        <dbReference type="Google" id="ProtNLM"/>
    </source>
</evidence>
<protein>
    <recommendedName>
        <fullName evidence="3">Exonuclease SbcC</fullName>
    </recommendedName>
</protein>
<comment type="caution">
    <text evidence="1">The sequence shown here is derived from an EMBL/GenBank/DDBJ whole genome shotgun (WGS) entry which is preliminary data.</text>
</comment>
<organism evidence="1 2">
    <name type="scientific">Weissella kandleri</name>
    <dbReference type="NCBI Taxonomy" id="1616"/>
    <lineage>
        <taxon>Bacteria</taxon>
        <taxon>Bacillati</taxon>
        <taxon>Bacillota</taxon>
        <taxon>Bacilli</taxon>
        <taxon>Lactobacillales</taxon>
        <taxon>Lactobacillaceae</taxon>
        <taxon>Weissella</taxon>
    </lineage>
</organism>
<dbReference type="PATRIC" id="fig|1616.3.peg.1188"/>
<dbReference type="Proteomes" id="UP000051655">
    <property type="component" value="Unassembled WGS sequence"/>
</dbReference>
<dbReference type="EMBL" id="JQBP01000006">
    <property type="protein sequence ID" value="KRN74747.1"/>
    <property type="molecule type" value="Genomic_DNA"/>
</dbReference>
<accession>A0A0R2JBU3</accession>
<reference evidence="1 2" key="1">
    <citation type="journal article" date="2015" name="Genome Announc.">
        <title>Expanding the biotechnology potential of lactobacilli through comparative genomics of 213 strains and associated genera.</title>
        <authorList>
            <person name="Sun Z."/>
            <person name="Harris H.M."/>
            <person name="McCann A."/>
            <person name="Guo C."/>
            <person name="Argimon S."/>
            <person name="Zhang W."/>
            <person name="Yang X."/>
            <person name="Jeffery I.B."/>
            <person name="Cooney J.C."/>
            <person name="Kagawa T.F."/>
            <person name="Liu W."/>
            <person name="Song Y."/>
            <person name="Salvetti E."/>
            <person name="Wrobel A."/>
            <person name="Rasinkangas P."/>
            <person name="Parkhill J."/>
            <person name="Rea M.C."/>
            <person name="O'Sullivan O."/>
            <person name="Ritari J."/>
            <person name="Douillard F.P."/>
            <person name="Paul Ross R."/>
            <person name="Yang R."/>
            <person name="Briner A.E."/>
            <person name="Felis G.E."/>
            <person name="de Vos W.M."/>
            <person name="Barrangou R."/>
            <person name="Klaenhammer T.R."/>
            <person name="Caufield P.W."/>
            <person name="Cui Y."/>
            <person name="Zhang H."/>
            <person name="O'Toole P.W."/>
        </authorList>
    </citation>
    <scope>NUCLEOTIDE SEQUENCE [LARGE SCALE GENOMIC DNA]</scope>
    <source>
        <strain evidence="1 2">DSM 20593</strain>
    </source>
</reference>
<evidence type="ECO:0000313" key="1">
    <source>
        <dbReference type="EMBL" id="KRN74747.1"/>
    </source>
</evidence>
<evidence type="ECO:0000313" key="2">
    <source>
        <dbReference type="Proteomes" id="UP000051655"/>
    </source>
</evidence>
<sequence>MMEQTPYLKTKFPNDKQHLKQTLDAKLQYISDVKQAIDEDNDRVLYQLINNQEYQTTVMNFAEAEDNQMDFRMIDNLMEDLSHHLAQRLIEYLSEKFPFFYYEEETHGVYQLYFGNWWDRRRFGLLDPLTVNFIFDEEEYDKLSRAVELSESGRRYHTDVIEDTTRSNEELQKIVDTQKERDAQYQQLSAELDRLGEKAGMFESQETKTRREAVKKELANIRSMDEKALEVPKLIAENNAIILDYSKEDTILIYEQRAINDEFGDFETFKTAVQNLYHDYVSQLPEVALIKKEGNLHD</sequence>
<gene>
    <name evidence="1" type="ORF">IV73_GL001155</name>
</gene>
<dbReference type="STRING" id="1616.IV73_GL001155"/>